<evidence type="ECO:0000259" key="2">
    <source>
        <dbReference type="SMART" id="SM00867"/>
    </source>
</evidence>
<organism evidence="3 4">
    <name type="scientific">Cystobacter fuscus</name>
    <dbReference type="NCBI Taxonomy" id="43"/>
    <lineage>
        <taxon>Bacteria</taxon>
        <taxon>Pseudomonadati</taxon>
        <taxon>Myxococcota</taxon>
        <taxon>Myxococcia</taxon>
        <taxon>Myxococcales</taxon>
        <taxon>Cystobacterineae</taxon>
        <taxon>Archangiaceae</taxon>
        <taxon>Cystobacter</taxon>
    </lineage>
</organism>
<dbReference type="EMBL" id="CP022098">
    <property type="protein sequence ID" value="ATB42720.1"/>
    <property type="molecule type" value="Genomic_DNA"/>
</dbReference>
<dbReference type="AlphaFoldDB" id="A0A250JGH6"/>
<accession>A0A250JGH6</accession>
<evidence type="ECO:0000256" key="1">
    <source>
        <dbReference type="SAM" id="SignalP"/>
    </source>
</evidence>
<proteinExistence type="predicted"/>
<dbReference type="KEGG" id="cfus:CYFUS_008199"/>
<evidence type="ECO:0000313" key="4">
    <source>
        <dbReference type="Proteomes" id="UP000217257"/>
    </source>
</evidence>
<feature type="signal peptide" evidence="1">
    <location>
        <begin position="1"/>
        <end position="22"/>
    </location>
</feature>
<dbReference type="SMART" id="SM00867">
    <property type="entry name" value="YceI"/>
    <property type="match status" value="1"/>
</dbReference>
<dbReference type="InterPro" id="IPR036761">
    <property type="entry name" value="TTHA0802/YceI-like_sf"/>
</dbReference>
<dbReference type="Proteomes" id="UP000217257">
    <property type="component" value="Chromosome"/>
</dbReference>
<protein>
    <submittedName>
        <fullName evidence="3">Protein yceI</fullName>
    </submittedName>
</protein>
<dbReference type="PANTHER" id="PTHR34406:SF1">
    <property type="entry name" value="PROTEIN YCEI"/>
    <property type="match status" value="1"/>
</dbReference>
<evidence type="ECO:0000313" key="3">
    <source>
        <dbReference type="EMBL" id="ATB42720.1"/>
    </source>
</evidence>
<feature type="chain" id="PRO_5012852028" evidence="1">
    <location>
        <begin position="23"/>
        <end position="215"/>
    </location>
</feature>
<dbReference type="RefSeq" id="WP_095990232.1">
    <property type="nucleotide sequence ID" value="NZ_CP022098.1"/>
</dbReference>
<sequence length="215" mass="22700">MKMFMKSAVAALVLAAPSLASATEYVIDSGHSSAAFSVKHMMVSNVRGAFSKVTGSANIDEKDLTKSTIEATIDATTVNTNEPKRDEHLRSPEFFDTAKYPTITFKSTKIAKAGKNLKVTGDLTLHGVTKPVVLDVEGFTTESKDPWGNLKRGGSATTKINRKDFGLTWNSAIETGGVAVGEEVSITIDLEINKKQEAAAAPAAAPAAPAAKTTK</sequence>
<reference evidence="3 4" key="1">
    <citation type="submission" date="2017-06" db="EMBL/GenBank/DDBJ databases">
        <title>Sequencing and comparative analysis of myxobacterial genomes.</title>
        <authorList>
            <person name="Rupp O."/>
            <person name="Goesmann A."/>
            <person name="Sogaard-Andersen L."/>
        </authorList>
    </citation>
    <scope>NUCLEOTIDE SEQUENCE [LARGE SCALE GENOMIC DNA]</scope>
    <source>
        <strain evidence="3 4">DSM 52655</strain>
    </source>
</reference>
<keyword evidence="1" id="KW-0732">Signal</keyword>
<dbReference type="Pfam" id="PF04264">
    <property type="entry name" value="YceI"/>
    <property type="match status" value="1"/>
</dbReference>
<dbReference type="Gene3D" id="2.40.128.110">
    <property type="entry name" value="Lipid/polyisoprenoid-binding, YceI-like"/>
    <property type="match status" value="1"/>
</dbReference>
<gene>
    <name evidence="3" type="ORF">CYFUS_008199</name>
</gene>
<dbReference type="InterPro" id="IPR007372">
    <property type="entry name" value="Lipid/polyisoprenoid-bd_YceI"/>
</dbReference>
<dbReference type="PANTHER" id="PTHR34406">
    <property type="entry name" value="PROTEIN YCEI"/>
    <property type="match status" value="1"/>
</dbReference>
<name>A0A250JGH6_9BACT</name>
<feature type="domain" description="Lipid/polyisoprenoid-binding YceI-like" evidence="2">
    <location>
        <begin position="24"/>
        <end position="193"/>
    </location>
</feature>
<dbReference type="SUPFAM" id="SSF101874">
    <property type="entry name" value="YceI-like"/>
    <property type="match status" value="1"/>
</dbReference>